<protein>
    <submittedName>
        <fullName evidence="1">Uncharacterized protein</fullName>
    </submittedName>
</protein>
<comment type="caution">
    <text evidence="1">The sequence shown here is derived from an EMBL/GenBank/DDBJ whole genome shotgun (WGS) entry which is preliminary data.</text>
</comment>
<accession>A0AAD8F5E5</accession>
<dbReference type="Proteomes" id="UP001233172">
    <property type="component" value="Unassembled WGS sequence"/>
</dbReference>
<proteinExistence type="predicted"/>
<organism evidence="1 2">
    <name type="scientific">Biomphalaria pfeifferi</name>
    <name type="common">Bloodfluke planorb</name>
    <name type="synonym">Freshwater snail</name>
    <dbReference type="NCBI Taxonomy" id="112525"/>
    <lineage>
        <taxon>Eukaryota</taxon>
        <taxon>Metazoa</taxon>
        <taxon>Spiralia</taxon>
        <taxon>Lophotrochozoa</taxon>
        <taxon>Mollusca</taxon>
        <taxon>Gastropoda</taxon>
        <taxon>Heterobranchia</taxon>
        <taxon>Euthyneura</taxon>
        <taxon>Panpulmonata</taxon>
        <taxon>Hygrophila</taxon>
        <taxon>Lymnaeoidea</taxon>
        <taxon>Planorbidae</taxon>
        <taxon>Biomphalaria</taxon>
    </lineage>
</organism>
<gene>
    <name evidence="1" type="ORF">Bpfe_019264</name>
</gene>
<sequence length="90" mass="10075">MAFKRTWQLSSRRLQGGCHKTAVNCHLQGSRGSACGQLAQEKRRRILLIEIEILAADDKERHNGIQWSVVCRAKESVREKTSTLGAQALS</sequence>
<dbReference type="EMBL" id="JASAOG010000105">
    <property type="protein sequence ID" value="KAK0051318.1"/>
    <property type="molecule type" value="Genomic_DNA"/>
</dbReference>
<evidence type="ECO:0000313" key="1">
    <source>
        <dbReference type="EMBL" id="KAK0051318.1"/>
    </source>
</evidence>
<keyword evidence="2" id="KW-1185">Reference proteome</keyword>
<name>A0AAD8F5E5_BIOPF</name>
<evidence type="ECO:0000313" key="2">
    <source>
        <dbReference type="Proteomes" id="UP001233172"/>
    </source>
</evidence>
<dbReference type="AlphaFoldDB" id="A0AAD8F5E5"/>
<reference evidence="1" key="1">
    <citation type="journal article" date="2023" name="PLoS Negl. Trop. Dis.">
        <title>A genome sequence for Biomphalaria pfeifferi, the major vector snail for the human-infecting parasite Schistosoma mansoni.</title>
        <authorList>
            <person name="Bu L."/>
            <person name="Lu L."/>
            <person name="Laidemitt M.R."/>
            <person name="Zhang S.M."/>
            <person name="Mutuku M."/>
            <person name="Mkoji G."/>
            <person name="Steinauer M."/>
            <person name="Loker E.S."/>
        </authorList>
    </citation>
    <scope>NUCLEOTIDE SEQUENCE</scope>
    <source>
        <strain evidence="1">KasaAsao</strain>
    </source>
</reference>
<reference evidence="1" key="2">
    <citation type="submission" date="2023-04" db="EMBL/GenBank/DDBJ databases">
        <authorList>
            <person name="Bu L."/>
            <person name="Lu L."/>
            <person name="Laidemitt M.R."/>
            <person name="Zhang S.M."/>
            <person name="Mutuku M."/>
            <person name="Mkoji G."/>
            <person name="Steinauer M."/>
            <person name="Loker E.S."/>
        </authorList>
    </citation>
    <scope>NUCLEOTIDE SEQUENCE</scope>
    <source>
        <strain evidence="1">KasaAsao</strain>
        <tissue evidence="1">Whole Snail</tissue>
    </source>
</reference>